<dbReference type="SUPFAM" id="SSF49384">
    <property type="entry name" value="Carbohydrate-binding domain"/>
    <property type="match status" value="1"/>
</dbReference>
<dbReference type="AlphaFoldDB" id="A0A160VH89"/>
<accession>A0A160VH89</accession>
<dbReference type="InterPro" id="IPR008965">
    <property type="entry name" value="CBM2/CBM3_carb-bd_dom_sf"/>
</dbReference>
<name>A0A160VH89_9ZZZZ</name>
<organism evidence="2">
    <name type="scientific">hydrothermal vent metagenome</name>
    <dbReference type="NCBI Taxonomy" id="652676"/>
    <lineage>
        <taxon>unclassified sequences</taxon>
        <taxon>metagenomes</taxon>
        <taxon>ecological metagenomes</taxon>
    </lineage>
</organism>
<gene>
    <name evidence="1" type="ORF">MGWOODY_Mmi1238</name>
    <name evidence="2" type="ORF">MGWOODY_Mmi1246</name>
</gene>
<evidence type="ECO:0000313" key="1">
    <source>
        <dbReference type="EMBL" id="CUV09814.1"/>
    </source>
</evidence>
<dbReference type="GO" id="GO:0030246">
    <property type="term" value="F:carbohydrate binding"/>
    <property type="evidence" value="ECO:0007669"/>
    <property type="project" value="InterPro"/>
</dbReference>
<reference evidence="2" key="1">
    <citation type="submission" date="2015-10" db="EMBL/GenBank/DDBJ databases">
        <authorList>
            <person name="Gilbert D.G."/>
        </authorList>
    </citation>
    <scope>NUCLEOTIDE SEQUENCE</scope>
</reference>
<protein>
    <submittedName>
        <fullName evidence="2">Uncharacterized protein</fullName>
    </submittedName>
</protein>
<dbReference type="CDD" id="cd08547">
    <property type="entry name" value="Type_II_cohesin"/>
    <property type="match status" value="1"/>
</dbReference>
<proteinExistence type="predicted"/>
<dbReference type="PROSITE" id="PS51257">
    <property type="entry name" value="PROKAR_LIPOPROTEIN"/>
    <property type="match status" value="1"/>
</dbReference>
<dbReference type="EMBL" id="FAXC01000308">
    <property type="protein sequence ID" value="CUV09822.1"/>
    <property type="molecule type" value="Genomic_DNA"/>
</dbReference>
<dbReference type="EMBL" id="FAXC01000308">
    <property type="protein sequence ID" value="CUV09814.1"/>
    <property type="molecule type" value="Genomic_DNA"/>
</dbReference>
<evidence type="ECO:0000313" key="2">
    <source>
        <dbReference type="EMBL" id="CUV09822.1"/>
    </source>
</evidence>
<dbReference type="Gene3D" id="2.60.40.680">
    <property type="match status" value="1"/>
</dbReference>
<sequence length="185" mass="20348">MKAYRLAAITVSLSWIWFSCQTQELTFNNPIDPIANADSGFYSPILTMFPLTQTVSSGDSVIIGSYIIEHDTTLAGVHTHVTYDAELLQLDTILPGVLFTNDGGNTPLFTYTAVFGQIDIFVWYLGAEGALSYVTETGHIAEIYFSALNTGETMVEFDTTQCELVTPLDESISIRGFRPAEVIIQ</sequence>